<dbReference type="EMBL" id="MN740827">
    <property type="protein sequence ID" value="QHU13917.1"/>
    <property type="molecule type" value="Genomic_DNA"/>
</dbReference>
<sequence length="311" mass="35381">MIRTQETPPGFRNFPQGDQRIMEYGVGEDVPIGGVAGLGSGISHYVRRVSEANLARIPSPEEYKRIKEEQQRRVREREDKLRPFAQRWHHYMSGSTPERNARSIYKSLSGNLENLPEDVQRDIDSVEYTEDPTIGMLEIDIDRNPININKLIEAGLRYAKTPSDEDIIDAVFKLFIATEEEKVKEAYPPTKSMQNHIYTMQLRNRMSQHMMEKLPKIQTVLNQVKARLSIQSNLSNLSSPPSKNVPINLPALYGAAPPPAAQPLAPLEVPRPQSPGPANFGGRRKTYRRKTKKSKRSKAKTKRMVFTGHKN</sequence>
<name>A0A6C0KB37_9ZZZZ</name>
<reference evidence="2" key="1">
    <citation type="journal article" date="2020" name="Nature">
        <title>Giant virus diversity and host interactions through global metagenomics.</title>
        <authorList>
            <person name="Schulz F."/>
            <person name="Roux S."/>
            <person name="Paez-Espino D."/>
            <person name="Jungbluth S."/>
            <person name="Walsh D.A."/>
            <person name="Denef V.J."/>
            <person name="McMahon K.D."/>
            <person name="Konstantinidis K.T."/>
            <person name="Eloe-Fadrosh E.A."/>
            <person name="Kyrpides N.C."/>
            <person name="Woyke T."/>
        </authorList>
    </citation>
    <scope>NUCLEOTIDE SEQUENCE</scope>
    <source>
        <strain evidence="2">GVMAG-S-1101182-85</strain>
    </source>
</reference>
<organism evidence="2">
    <name type="scientific">viral metagenome</name>
    <dbReference type="NCBI Taxonomy" id="1070528"/>
    <lineage>
        <taxon>unclassified sequences</taxon>
        <taxon>metagenomes</taxon>
        <taxon>organismal metagenomes</taxon>
    </lineage>
</organism>
<dbReference type="AlphaFoldDB" id="A0A6C0KB37"/>
<evidence type="ECO:0000256" key="1">
    <source>
        <dbReference type="SAM" id="MobiDB-lite"/>
    </source>
</evidence>
<feature type="compositionally biased region" description="Basic residues" evidence="1">
    <location>
        <begin position="282"/>
        <end position="311"/>
    </location>
</feature>
<feature type="region of interest" description="Disordered" evidence="1">
    <location>
        <begin position="259"/>
        <end position="311"/>
    </location>
</feature>
<evidence type="ECO:0000313" key="2">
    <source>
        <dbReference type="EMBL" id="QHU13917.1"/>
    </source>
</evidence>
<proteinExistence type="predicted"/>
<accession>A0A6C0KB37</accession>
<protein>
    <submittedName>
        <fullName evidence="2">Uncharacterized protein</fullName>
    </submittedName>
</protein>